<protein>
    <submittedName>
        <fullName evidence="3">Uncharacterized protein</fullName>
    </submittedName>
</protein>
<feature type="transmembrane region" description="Helical" evidence="2">
    <location>
        <begin position="34"/>
        <end position="51"/>
    </location>
</feature>
<keyword evidence="2" id="KW-0472">Membrane</keyword>
<dbReference type="AlphaFoldDB" id="A0A1H0M8Z6"/>
<keyword evidence="2" id="KW-1133">Transmembrane helix</keyword>
<evidence type="ECO:0000313" key="3">
    <source>
        <dbReference type="EMBL" id="SDO76978.1"/>
    </source>
</evidence>
<gene>
    <name evidence="3" type="ORF">SAMN04488529_101371</name>
</gene>
<keyword evidence="4" id="KW-1185">Reference proteome</keyword>
<dbReference type="EMBL" id="FNJM01000001">
    <property type="protein sequence ID" value="SDO76978.1"/>
    <property type="molecule type" value="Genomic_DNA"/>
</dbReference>
<proteinExistence type="predicted"/>
<evidence type="ECO:0000313" key="4">
    <source>
        <dbReference type="Proteomes" id="UP000198597"/>
    </source>
</evidence>
<feature type="coiled-coil region" evidence="1">
    <location>
        <begin position="123"/>
        <end position="150"/>
    </location>
</feature>
<feature type="transmembrane region" description="Helical" evidence="2">
    <location>
        <begin position="6"/>
        <end position="25"/>
    </location>
</feature>
<sequence length="266" mass="30354">MNLFLARVVFVVFAILLIVSFISIFNKKFRNKKIYIALPILLLTLIVAYNIDTRIPNKELKVEYSSIGELFKDKGDSMKSWVPEDCKGLVKLYSEGQVLNPYDSTNFVGDYESFSDECKDIVKDVYASEKKKQDERIEKYKEEELKKTEEFNAQYPNVTYVDVKDVNQAIEKAKNLVTSQINNNIQIKDNFKIIDASYNKMTIEVFDTEFTNGAAVAVQNIIFTAYQDAGLSRDSSSPKEITAIIKCGEGIREASWELGKAPVRKE</sequence>
<dbReference type="RefSeq" id="WP_089965209.1">
    <property type="nucleotide sequence ID" value="NZ_FNJM01000001.1"/>
</dbReference>
<name>A0A1H0M8Z6_9CLOT</name>
<reference evidence="3 4" key="1">
    <citation type="submission" date="2016-10" db="EMBL/GenBank/DDBJ databases">
        <authorList>
            <person name="de Groot N.N."/>
        </authorList>
    </citation>
    <scope>NUCLEOTIDE SEQUENCE [LARGE SCALE GENOMIC DNA]</scope>
    <source>
        <strain evidence="3 4">DSM 12272</strain>
    </source>
</reference>
<dbReference type="Proteomes" id="UP000198597">
    <property type="component" value="Unassembled WGS sequence"/>
</dbReference>
<keyword evidence="2" id="KW-0812">Transmembrane</keyword>
<organism evidence="3 4">
    <name type="scientific">Clostridium gasigenes</name>
    <dbReference type="NCBI Taxonomy" id="94869"/>
    <lineage>
        <taxon>Bacteria</taxon>
        <taxon>Bacillati</taxon>
        <taxon>Bacillota</taxon>
        <taxon>Clostridia</taxon>
        <taxon>Eubacteriales</taxon>
        <taxon>Clostridiaceae</taxon>
        <taxon>Clostridium</taxon>
    </lineage>
</organism>
<evidence type="ECO:0000256" key="1">
    <source>
        <dbReference type="SAM" id="Coils"/>
    </source>
</evidence>
<keyword evidence="1" id="KW-0175">Coiled coil</keyword>
<accession>A0A1H0M8Z6</accession>
<evidence type="ECO:0000256" key="2">
    <source>
        <dbReference type="SAM" id="Phobius"/>
    </source>
</evidence>